<dbReference type="GO" id="GO:0007218">
    <property type="term" value="P:neuropeptide signaling pathway"/>
    <property type="evidence" value="ECO:0007669"/>
    <property type="project" value="UniProtKB-KW"/>
</dbReference>
<feature type="signal peptide" evidence="7">
    <location>
        <begin position="1"/>
        <end position="25"/>
    </location>
</feature>
<dbReference type="PANTHER" id="PTHR20986:SF24">
    <property type="entry name" value="FMRFAMIDE-LIKE NEUROPEPTIDES 1"/>
    <property type="match status" value="1"/>
</dbReference>
<keyword evidence="6" id="KW-0527">Neuropeptide</keyword>
<dbReference type="Proteomes" id="UP000046392">
    <property type="component" value="Unplaced"/>
</dbReference>
<proteinExistence type="inferred from homology"/>
<evidence type="ECO:0000256" key="3">
    <source>
        <dbReference type="ARBA" id="ARBA00022525"/>
    </source>
</evidence>
<organism evidence="8 9">
    <name type="scientific">Strongyloides papillosus</name>
    <name type="common">Intestinal threadworm</name>
    <dbReference type="NCBI Taxonomy" id="174720"/>
    <lineage>
        <taxon>Eukaryota</taxon>
        <taxon>Metazoa</taxon>
        <taxon>Ecdysozoa</taxon>
        <taxon>Nematoda</taxon>
        <taxon>Chromadorea</taxon>
        <taxon>Rhabditida</taxon>
        <taxon>Tylenchina</taxon>
        <taxon>Panagrolaimomorpha</taxon>
        <taxon>Strongyloidoidea</taxon>
        <taxon>Strongyloididae</taxon>
        <taxon>Strongyloides</taxon>
    </lineage>
</organism>
<evidence type="ECO:0000256" key="7">
    <source>
        <dbReference type="SAM" id="SignalP"/>
    </source>
</evidence>
<reference evidence="9" key="1">
    <citation type="submission" date="2017-02" db="UniProtKB">
        <authorList>
            <consortium name="WormBaseParasite"/>
        </authorList>
    </citation>
    <scope>IDENTIFICATION</scope>
</reference>
<keyword evidence="7" id="KW-0732">Signal</keyword>
<comment type="similarity">
    <text evidence="2">Belongs to the FARP (FMRFamide related peptide) family.</text>
</comment>
<feature type="chain" id="PRO_5005894378" evidence="7">
    <location>
        <begin position="26"/>
        <end position="228"/>
    </location>
</feature>
<evidence type="ECO:0000256" key="1">
    <source>
        <dbReference type="ARBA" id="ARBA00004613"/>
    </source>
</evidence>
<keyword evidence="8" id="KW-1185">Reference proteome</keyword>
<evidence type="ECO:0000313" key="9">
    <source>
        <dbReference type="WBParaSite" id="SPAL_0000437500.1"/>
    </source>
</evidence>
<dbReference type="PANTHER" id="PTHR20986">
    <property type="entry name" value="FMRFAMIDE-RELATED PEPTIDES"/>
    <property type="match status" value="1"/>
</dbReference>
<dbReference type="Pfam" id="PF01581">
    <property type="entry name" value="FARP"/>
    <property type="match status" value="10"/>
</dbReference>
<dbReference type="InterPro" id="IPR051041">
    <property type="entry name" value="FMRFamide-related_np"/>
</dbReference>
<evidence type="ECO:0000256" key="2">
    <source>
        <dbReference type="ARBA" id="ARBA00006356"/>
    </source>
</evidence>
<evidence type="ECO:0000256" key="5">
    <source>
        <dbReference type="ARBA" id="ARBA00022815"/>
    </source>
</evidence>
<dbReference type="AlphaFoldDB" id="A0A0N5BEE9"/>
<evidence type="ECO:0000313" key="8">
    <source>
        <dbReference type="Proteomes" id="UP000046392"/>
    </source>
</evidence>
<sequence length="228" mass="26674">MKKYFRKTIFLILLTVFYYSIVAKAFPDCCKANPNAQICLEFDKLSLQEQASIKDSDVLDDQCQIVTHATPEKRKPNFIRYGRSTGGVVTPAMDKKAADPNFLRFGRSDHQNFLRFGRTLGIDDANFLRFGKGNSPDFLRFGKRNIEVGKEPNFLRFGKRNNFLRFGRNLVEEQFNREYRKPNFLRFGKRGTTNTNFLRFGRSPGTLLFNDVFDRNYRQQPDFLRFGK</sequence>
<accession>A0A0N5BEE9</accession>
<evidence type="ECO:0000256" key="6">
    <source>
        <dbReference type="ARBA" id="ARBA00023320"/>
    </source>
</evidence>
<keyword evidence="3" id="KW-0964">Secreted</keyword>
<keyword evidence="5" id="KW-0027">Amidation</keyword>
<protein>
    <submittedName>
        <fullName evidence="9">FMRFamide-related neuropeptides-like</fullName>
    </submittedName>
</protein>
<dbReference type="GO" id="GO:0005576">
    <property type="term" value="C:extracellular region"/>
    <property type="evidence" value="ECO:0007669"/>
    <property type="project" value="UniProtKB-SubCell"/>
</dbReference>
<evidence type="ECO:0000256" key="4">
    <source>
        <dbReference type="ARBA" id="ARBA00022685"/>
    </source>
</evidence>
<dbReference type="InterPro" id="IPR002544">
    <property type="entry name" value="FMRFamid-related_peptide-like"/>
</dbReference>
<comment type="subcellular location">
    <subcellularLocation>
        <location evidence="1">Secreted</location>
    </subcellularLocation>
</comment>
<name>A0A0N5BEE9_STREA</name>
<dbReference type="WBParaSite" id="SPAL_0000437500.1">
    <property type="protein sequence ID" value="SPAL_0000437500.1"/>
    <property type="gene ID" value="SPAL_0000437500"/>
</dbReference>
<keyword evidence="4" id="KW-0165">Cleavage on pair of basic residues</keyword>
<dbReference type="STRING" id="174720.A0A0N5BEE9"/>